<feature type="domain" description="Enolase C-terminal" evidence="5">
    <location>
        <begin position="158"/>
        <end position="347"/>
    </location>
</feature>
<dbReference type="InterPro" id="IPR022742">
    <property type="entry name" value="Hydrolase_4"/>
</dbReference>
<evidence type="ECO:0000313" key="7">
    <source>
        <dbReference type="Proteomes" id="UP001327225"/>
    </source>
</evidence>
<dbReference type="Gene3D" id="3.20.20.120">
    <property type="entry name" value="Enolase-like C-terminal domain"/>
    <property type="match status" value="1"/>
</dbReference>
<dbReference type="PROSITE" id="PS00908">
    <property type="entry name" value="MR_MLE_1"/>
    <property type="match status" value="1"/>
</dbReference>
<keyword evidence="1" id="KW-0479">Metal-binding</keyword>
<dbReference type="InterPro" id="IPR029065">
    <property type="entry name" value="Enolase_C-like"/>
</dbReference>
<dbReference type="InterPro" id="IPR036849">
    <property type="entry name" value="Enolase-like_C_sf"/>
</dbReference>
<dbReference type="RefSeq" id="WP_322936570.1">
    <property type="nucleotide sequence ID" value="NZ_CP141059.1"/>
</dbReference>
<protein>
    <submittedName>
        <fullName evidence="6">Alpha/beta fold hydrolase</fullName>
    </submittedName>
</protein>
<dbReference type="Gene3D" id="3.30.390.10">
    <property type="entry name" value="Enolase-like, N-terminal domain"/>
    <property type="match status" value="1"/>
</dbReference>
<dbReference type="Gene3D" id="3.40.50.1820">
    <property type="entry name" value="alpha/beta hydrolase"/>
    <property type="match status" value="1"/>
</dbReference>
<evidence type="ECO:0000259" key="4">
    <source>
        <dbReference type="Pfam" id="PF12146"/>
    </source>
</evidence>
<dbReference type="PANTHER" id="PTHR48073:SF2">
    <property type="entry name" value="O-SUCCINYLBENZOATE SYNTHASE"/>
    <property type="match status" value="1"/>
</dbReference>
<evidence type="ECO:0000313" key="6">
    <source>
        <dbReference type="EMBL" id="WQQ25044.1"/>
    </source>
</evidence>
<evidence type="ECO:0000259" key="3">
    <source>
        <dbReference type="Pfam" id="PF02746"/>
    </source>
</evidence>
<dbReference type="SUPFAM" id="SSF53474">
    <property type="entry name" value="alpha/beta-Hydrolases"/>
    <property type="match status" value="1"/>
</dbReference>
<keyword evidence="7" id="KW-1185">Reference proteome</keyword>
<gene>
    <name evidence="6" type="ORF">SHK19_13830</name>
</gene>
<dbReference type="InterPro" id="IPR013341">
    <property type="entry name" value="Mandelate_racemase_N_dom"/>
</dbReference>
<feature type="region of interest" description="Disordered" evidence="2">
    <location>
        <begin position="369"/>
        <end position="389"/>
    </location>
</feature>
<dbReference type="Pfam" id="PF13378">
    <property type="entry name" value="MR_MLE_C"/>
    <property type="match status" value="1"/>
</dbReference>
<feature type="domain" description="Serine aminopeptidase S33" evidence="4">
    <location>
        <begin position="415"/>
        <end position="634"/>
    </location>
</feature>
<dbReference type="SUPFAM" id="SSF54826">
    <property type="entry name" value="Enolase N-terminal domain-like"/>
    <property type="match status" value="1"/>
</dbReference>
<accession>A0ABZ0ZL32</accession>
<dbReference type="Pfam" id="PF02746">
    <property type="entry name" value="MR_MLE_N"/>
    <property type="match status" value="1"/>
</dbReference>
<evidence type="ECO:0000256" key="1">
    <source>
        <dbReference type="ARBA" id="ARBA00022723"/>
    </source>
</evidence>
<dbReference type="InterPro" id="IPR018110">
    <property type="entry name" value="Mandel_Rmase/mucon_lact_enz_CS"/>
</dbReference>
<keyword evidence="6" id="KW-0378">Hydrolase</keyword>
<dbReference type="InterPro" id="IPR029058">
    <property type="entry name" value="AB_hydrolase_fold"/>
</dbReference>
<evidence type="ECO:0000259" key="5">
    <source>
        <dbReference type="Pfam" id="PF13378"/>
    </source>
</evidence>
<feature type="domain" description="Mandelate racemase/muconate lactonizing enzyme N-terminal" evidence="3">
    <location>
        <begin position="29"/>
        <end position="125"/>
    </location>
</feature>
<dbReference type="SUPFAM" id="SSF51604">
    <property type="entry name" value="Enolase C-terminal domain-like"/>
    <property type="match status" value="1"/>
</dbReference>
<evidence type="ECO:0000256" key="2">
    <source>
        <dbReference type="SAM" id="MobiDB-lite"/>
    </source>
</evidence>
<dbReference type="Proteomes" id="UP001327225">
    <property type="component" value="Chromosome"/>
</dbReference>
<dbReference type="PANTHER" id="PTHR48073">
    <property type="entry name" value="O-SUCCINYLBENZOATE SYNTHASE-RELATED"/>
    <property type="match status" value="1"/>
</dbReference>
<dbReference type="InterPro" id="IPR029017">
    <property type="entry name" value="Enolase-like_N"/>
</dbReference>
<dbReference type="EMBL" id="CP141059">
    <property type="protein sequence ID" value="WQQ25044.1"/>
    <property type="molecule type" value="Genomic_DNA"/>
</dbReference>
<dbReference type="GO" id="GO:0016787">
    <property type="term" value="F:hydrolase activity"/>
    <property type="evidence" value="ECO:0007669"/>
    <property type="project" value="UniProtKB-KW"/>
</dbReference>
<organism evidence="6 7">
    <name type="scientific">Nocardioides bizhenqiangii</name>
    <dbReference type="NCBI Taxonomy" id="3095076"/>
    <lineage>
        <taxon>Bacteria</taxon>
        <taxon>Bacillati</taxon>
        <taxon>Actinomycetota</taxon>
        <taxon>Actinomycetes</taxon>
        <taxon>Propionibacteriales</taxon>
        <taxon>Nocardioidaceae</taxon>
        <taxon>Nocardioides</taxon>
    </lineage>
</organism>
<name>A0ABZ0ZL32_9ACTN</name>
<sequence length="678" mass="74475">MDDVLRLQFSELRVPLKMTFRHASAARTHGESLWVEASRGGLRGYGEGCPRPYVTGETRESVRAWLGARGPQIMAECGSLADVRAWTVAHEKEIDASPSAWCAVEMALLDLFAQEQEASVEGLLGLRPPGGPHRYSAVLGNDERWKTRFLIDQYCILGLTDFKVKLGGDLGVDQQKLADIAELAAWHGVESWRVRVDANNLWADSPADALGYLKALDAPLFGIEEPVAPRDAQMQSAISVELGVPIILDESLCTMADLERYDGLAGTYIANLKVSRVGGVLRGLRLVDAINERGWPLIVGAHVGETSVLTRAAMLVAAQADDLAAQEGAFGSRLIEREPVTPSLRWGRGGRLDLSQLYAEVTPEGLQVTPPDAWGRGWGTTGRAPSTSWPEREKVAVQSMSDGYDIHYRLWGPEQADDVVVVLHGGMSHSLWQRPLAEAITARSDYAVFAPDRRGCGLNDGRGDLGSADRTIDDVEEHLRFLAERYQRVHLAGWCQGAQYAAVAAHELQDEEWLSSLLLVTPGLFWNARFRSVIDMTERVVQHLLTHFDLGPDRDESFVPVPLQATDFTLEPDGLDFIDADALKTTELTLKSVVVMDEVQERSWEAILGVRLPVFALTATGDRIVDNAKVRAWIAPVLERAPTSHLVEVDTGHAVQFELADRLATELVSFIRSCTATA</sequence>
<proteinExistence type="predicted"/>
<dbReference type="Pfam" id="PF12146">
    <property type="entry name" value="Hydrolase_4"/>
    <property type="match status" value="1"/>
</dbReference>
<reference evidence="7" key="1">
    <citation type="submission" date="2023-12" db="EMBL/GenBank/DDBJ databases">
        <title>Novel species in genus Nocardioides.</title>
        <authorList>
            <person name="Zhou H."/>
        </authorList>
    </citation>
    <scope>NUCLEOTIDE SEQUENCE [LARGE SCALE GENOMIC DNA]</scope>
    <source>
        <strain evidence="7">HM61</strain>
    </source>
</reference>